<dbReference type="GO" id="GO:0016757">
    <property type="term" value="F:glycosyltransferase activity"/>
    <property type="evidence" value="ECO:0007669"/>
    <property type="project" value="UniProtKB-KW"/>
</dbReference>
<dbReference type="InterPro" id="IPR028098">
    <property type="entry name" value="Glyco_trans_4-like_N"/>
</dbReference>
<evidence type="ECO:0000259" key="4">
    <source>
        <dbReference type="Pfam" id="PF13439"/>
    </source>
</evidence>
<protein>
    <submittedName>
        <fullName evidence="5">Glycosyltransferase family 4 protein</fullName>
    </submittedName>
</protein>
<dbReference type="AlphaFoldDB" id="A0A841YZF7"/>
<keyword evidence="2 5" id="KW-0808">Transferase</keyword>
<evidence type="ECO:0000259" key="3">
    <source>
        <dbReference type="Pfam" id="PF00534"/>
    </source>
</evidence>
<feature type="domain" description="Glycosyltransferase subfamily 4-like N-terminal" evidence="4">
    <location>
        <begin position="21"/>
        <end position="162"/>
    </location>
</feature>
<dbReference type="Pfam" id="PF00534">
    <property type="entry name" value="Glycos_transf_1"/>
    <property type="match status" value="1"/>
</dbReference>
<dbReference type="EMBL" id="JAARQN010000007">
    <property type="protein sequence ID" value="MBC1458003.1"/>
    <property type="molecule type" value="Genomic_DNA"/>
</dbReference>
<evidence type="ECO:0000313" key="6">
    <source>
        <dbReference type="Proteomes" id="UP000569903"/>
    </source>
</evidence>
<proteinExistence type="predicted"/>
<evidence type="ECO:0000256" key="1">
    <source>
        <dbReference type="ARBA" id="ARBA00022676"/>
    </source>
</evidence>
<reference evidence="5 6" key="1">
    <citation type="submission" date="2020-03" db="EMBL/GenBank/DDBJ databases">
        <title>Soil Listeria distribution.</title>
        <authorList>
            <person name="Liao J."/>
            <person name="Wiedmann M."/>
        </authorList>
    </citation>
    <scope>NUCLEOTIDE SEQUENCE [LARGE SCALE GENOMIC DNA]</scope>
    <source>
        <strain evidence="5 6">FSL L7-1614</strain>
    </source>
</reference>
<feature type="domain" description="Glycosyl transferase family 1" evidence="3">
    <location>
        <begin position="186"/>
        <end position="348"/>
    </location>
</feature>
<sequence>MKQVLIMSSVHPWNDTRIFHREAISLANAGYEVTLYAMESNRTYHHDISNLTVKTVSKTSKRKRFQTWWTFFNIARKSSASIIHLHDPELLPLGYILQIFHKKQVVFDMHEDFPAVLKSKKIARYPIAKPFLQLATYLEKRMLQKVSAIVFAEAYYKENYRDVSTVQVDVYNYPFLQQPVSAEKYEIPTLIYAGAIHEIRGFKEMLEVARLLKKTGYTFQLLIIGQVPARLETYATNFQRKYDLEQEVTLVGRLDLSELMMYYAKSHIGLALLHPVDNYLRSLPTKVFEYMSVSLPYILSDFEVYRELVKKTASGIVVDAQKPQEITKQIQLLLNNPERQRCLGDNGYIHHQTMFNWSTQERRLIQLYQSIWEEK</sequence>
<name>A0A841YZF7_9LIST</name>
<accession>A0A841YZF7</accession>
<dbReference type="PANTHER" id="PTHR12526">
    <property type="entry name" value="GLYCOSYLTRANSFERASE"/>
    <property type="match status" value="1"/>
</dbReference>
<gene>
    <name evidence="5" type="ORF">HB850_09545</name>
</gene>
<dbReference type="InterPro" id="IPR001296">
    <property type="entry name" value="Glyco_trans_1"/>
</dbReference>
<comment type="caution">
    <text evidence="5">The sequence shown here is derived from an EMBL/GenBank/DDBJ whole genome shotgun (WGS) entry which is preliminary data.</text>
</comment>
<dbReference type="Proteomes" id="UP000569903">
    <property type="component" value="Unassembled WGS sequence"/>
</dbReference>
<dbReference type="Pfam" id="PF13439">
    <property type="entry name" value="Glyco_transf_4"/>
    <property type="match status" value="1"/>
</dbReference>
<dbReference type="RefSeq" id="WP_185389239.1">
    <property type="nucleotide sequence ID" value="NZ_JAARQN010000007.1"/>
</dbReference>
<organism evidence="5 6">
    <name type="scientific">Listeria newyorkensis</name>
    <dbReference type="NCBI Taxonomy" id="1497681"/>
    <lineage>
        <taxon>Bacteria</taxon>
        <taxon>Bacillati</taxon>
        <taxon>Bacillota</taxon>
        <taxon>Bacilli</taxon>
        <taxon>Bacillales</taxon>
        <taxon>Listeriaceae</taxon>
        <taxon>Listeria</taxon>
    </lineage>
</organism>
<evidence type="ECO:0000256" key="2">
    <source>
        <dbReference type="ARBA" id="ARBA00022679"/>
    </source>
</evidence>
<keyword evidence="1" id="KW-0328">Glycosyltransferase</keyword>
<dbReference type="PANTHER" id="PTHR12526:SF629">
    <property type="entry name" value="TEICHURONIC ACID BIOSYNTHESIS GLYCOSYLTRANSFERASE TUAH-RELATED"/>
    <property type="match status" value="1"/>
</dbReference>
<evidence type="ECO:0000313" key="5">
    <source>
        <dbReference type="EMBL" id="MBC1458003.1"/>
    </source>
</evidence>
<dbReference type="SUPFAM" id="SSF53756">
    <property type="entry name" value="UDP-Glycosyltransferase/glycogen phosphorylase"/>
    <property type="match status" value="1"/>
</dbReference>
<dbReference type="Gene3D" id="3.40.50.2000">
    <property type="entry name" value="Glycogen Phosphorylase B"/>
    <property type="match status" value="2"/>
</dbReference>